<dbReference type="Proteomes" id="UP000298050">
    <property type="component" value="Unassembled WGS sequence"/>
</dbReference>
<keyword evidence="3" id="KW-1185">Reference proteome</keyword>
<evidence type="ECO:0000256" key="1">
    <source>
        <dbReference type="SAM" id="SignalP"/>
    </source>
</evidence>
<name>A0A4Z0LZS6_9GAMM</name>
<dbReference type="AlphaFoldDB" id="A0A4Z0LZS6"/>
<dbReference type="EMBL" id="SRLE01000009">
    <property type="protein sequence ID" value="TGD72555.1"/>
    <property type="molecule type" value="Genomic_DNA"/>
</dbReference>
<gene>
    <name evidence="2" type="ORF">E4634_13590</name>
</gene>
<feature type="chain" id="PRO_5021193616" description="Peptidase M12A domain-containing protein" evidence="1">
    <location>
        <begin position="25"/>
        <end position="375"/>
    </location>
</feature>
<dbReference type="OrthoDB" id="369088at2"/>
<sequence length="375" mass="41477">MRSRRLAPTLLSLAIAFTALDAAAQLDTDGDGYLDDWETNGYDEDGDGVIDVPLHILGFDPLRKDIAVGYVWMDQGAGEVLSHQPSQAVLDAVVESFARAPVANPDGSTGITLHLKDFGSVAHDTDLNPVWTEFDAIMDPRFSRAERTIYRRMLNAHGYSGGTSSGIARGIPASDYIESLGRWSTNPGTFEQRAGTIMHELGHTLGLRHGGPDNTNYKPNHLSVMSYFNQVVWLIKDGQPYLDYERFNLNALNETSLDELEGLDVLGFDFPLRGYGVRYFSGGTAVTKGRAAHRRVDWDNDGNRTEASVGVDLNSDGFRGTLRANFPEWANLIYDGGSIGAGSEAKSRRMVEQLVEPELTEEMDWEIRRNTVEVW</sequence>
<accession>A0A4Z0LZS6</accession>
<dbReference type="InterPro" id="IPR024079">
    <property type="entry name" value="MetalloPept_cat_dom_sf"/>
</dbReference>
<dbReference type="Gene3D" id="3.40.390.10">
    <property type="entry name" value="Collagenase (Catalytic Domain)"/>
    <property type="match status" value="1"/>
</dbReference>
<dbReference type="RefSeq" id="WP_135444780.1">
    <property type="nucleotide sequence ID" value="NZ_SRLE01000009.1"/>
</dbReference>
<reference evidence="2 3" key="1">
    <citation type="submission" date="2019-04" db="EMBL/GenBank/DDBJ databases">
        <title>Taxonomy of novel Haliea sp. from mangrove soil of West Coast of India.</title>
        <authorList>
            <person name="Verma A."/>
            <person name="Kumar P."/>
            <person name="Krishnamurthi S."/>
        </authorList>
    </citation>
    <scope>NUCLEOTIDE SEQUENCE [LARGE SCALE GENOMIC DNA]</scope>
    <source>
        <strain evidence="2 3">SAOS-164</strain>
    </source>
</reference>
<dbReference type="GO" id="GO:0008237">
    <property type="term" value="F:metallopeptidase activity"/>
    <property type="evidence" value="ECO:0007669"/>
    <property type="project" value="InterPro"/>
</dbReference>
<organism evidence="2 3">
    <name type="scientific">Mangrovimicrobium sediminis</name>
    <dbReference type="NCBI Taxonomy" id="2562682"/>
    <lineage>
        <taxon>Bacteria</taxon>
        <taxon>Pseudomonadati</taxon>
        <taxon>Pseudomonadota</taxon>
        <taxon>Gammaproteobacteria</taxon>
        <taxon>Cellvibrionales</taxon>
        <taxon>Halieaceae</taxon>
        <taxon>Mangrovimicrobium</taxon>
    </lineage>
</organism>
<proteinExistence type="predicted"/>
<comment type="caution">
    <text evidence="2">The sequence shown here is derived from an EMBL/GenBank/DDBJ whole genome shotgun (WGS) entry which is preliminary data.</text>
</comment>
<evidence type="ECO:0000313" key="3">
    <source>
        <dbReference type="Proteomes" id="UP000298050"/>
    </source>
</evidence>
<keyword evidence="1" id="KW-0732">Signal</keyword>
<feature type="signal peptide" evidence="1">
    <location>
        <begin position="1"/>
        <end position="24"/>
    </location>
</feature>
<protein>
    <recommendedName>
        <fullName evidence="4">Peptidase M12A domain-containing protein</fullName>
    </recommendedName>
</protein>
<dbReference type="SUPFAM" id="SSF55486">
    <property type="entry name" value="Metalloproteases ('zincins'), catalytic domain"/>
    <property type="match status" value="1"/>
</dbReference>
<evidence type="ECO:0000313" key="2">
    <source>
        <dbReference type="EMBL" id="TGD72555.1"/>
    </source>
</evidence>
<evidence type="ECO:0008006" key="4">
    <source>
        <dbReference type="Google" id="ProtNLM"/>
    </source>
</evidence>